<name>A0A8J7HFQ1_9CYAN</name>
<keyword evidence="2" id="KW-1185">Reference proteome</keyword>
<protein>
    <submittedName>
        <fullName evidence="1">Metal-binding protein</fullName>
    </submittedName>
</protein>
<dbReference type="EMBL" id="JAECZB010000011">
    <property type="protein sequence ID" value="MBH8552195.1"/>
    <property type="molecule type" value="Genomic_DNA"/>
</dbReference>
<dbReference type="RefSeq" id="WP_214438511.1">
    <property type="nucleotide sequence ID" value="NZ_JAECZB010000011.1"/>
</dbReference>
<sequence length="107" mass="11807">MGKPKAESLSTASRKDGRLVWNHSTHISGLIPILERLCQQDGIQTVTPGVIGRVRGHCPKMQLRVSVPIRGGYKVIARQGKTVQEVFILTTLDQDKFEDAIAIAMKN</sequence>
<comment type="caution">
    <text evidence="1">The sequence shown here is derived from an EMBL/GenBank/DDBJ whole genome shotgun (WGS) entry which is preliminary data.</text>
</comment>
<accession>A0A8J7HFQ1</accession>
<dbReference type="Proteomes" id="UP000599391">
    <property type="component" value="Unassembled WGS sequence"/>
</dbReference>
<reference evidence="1 2" key="1">
    <citation type="journal article" date="2021" name="Int. J. Syst. Evol. Microbiol.">
        <title>Amazonocrinis nigriterrae gen. nov., sp. nov., Atlanticothrix silvestris gen. nov., sp. nov. and Dendronalium phyllosphericum gen. nov., sp. nov., nostocacean cyanobacteria from Brazilian environments.</title>
        <authorList>
            <person name="Alvarenga D.O."/>
            <person name="Andreote A.P.D."/>
            <person name="Branco L.H.Z."/>
            <person name="Delbaje E."/>
            <person name="Cruz R.B."/>
            <person name="Varani A.M."/>
            <person name="Fiore M.F."/>
        </authorList>
    </citation>
    <scope>NUCLEOTIDE SEQUENCE [LARGE SCALE GENOMIC DNA]</scope>
    <source>
        <strain evidence="1 2">CENA357</strain>
    </source>
</reference>
<dbReference type="AlphaFoldDB" id="A0A8J7HFQ1"/>
<proteinExistence type="predicted"/>
<gene>
    <name evidence="1" type="ORF">I8751_07380</name>
</gene>
<organism evidence="1 2">
    <name type="scientific">Atlanticothrix silvestris CENA357</name>
    <dbReference type="NCBI Taxonomy" id="1725252"/>
    <lineage>
        <taxon>Bacteria</taxon>
        <taxon>Bacillati</taxon>
        <taxon>Cyanobacteriota</taxon>
        <taxon>Cyanophyceae</taxon>
        <taxon>Nostocales</taxon>
        <taxon>Nodulariaceae</taxon>
        <taxon>Atlanticothrix</taxon>
        <taxon>Atlanticothrix silvestris</taxon>
    </lineage>
</organism>
<dbReference type="Pfam" id="PF09876">
    <property type="entry name" value="DUF2103"/>
    <property type="match status" value="1"/>
</dbReference>
<dbReference type="InterPro" id="IPR018664">
    <property type="entry name" value="DUF2103_metal-binding"/>
</dbReference>
<evidence type="ECO:0000313" key="2">
    <source>
        <dbReference type="Proteomes" id="UP000599391"/>
    </source>
</evidence>
<evidence type="ECO:0000313" key="1">
    <source>
        <dbReference type="EMBL" id="MBH8552195.1"/>
    </source>
</evidence>